<feature type="transmembrane region" description="Helical" evidence="9">
    <location>
        <begin position="394"/>
        <end position="413"/>
    </location>
</feature>
<evidence type="ECO:0000313" key="11">
    <source>
        <dbReference type="EMBL" id="MFC4872197.1"/>
    </source>
</evidence>
<dbReference type="PANTHER" id="PTHR48020:SF12">
    <property type="entry name" value="PROTON MYO-INOSITOL COTRANSPORTER"/>
    <property type="match status" value="1"/>
</dbReference>
<name>A0ABV9T0H5_9BACT</name>
<gene>
    <name evidence="11" type="ORF">ACFPFU_10890</name>
</gene>
<reference evidence="12" key="1">
    <citation type="journal article" date="2019" name="Int. J. Syst. Evol. Microbiol.">
        <title>The Global Catalogue of Microorganisms (GCM) 10K type strain sequencing project: providing services to taxonomists for standard genome sequencing and annotation.</title>
        <authorList>
            <consortium name="The Broad Institute Genomics Platform"/>
            <consortium name="The Broad Institute Genome Sequencing Center for Infectious Disease"/>
            <person name="Wu L."/>
            <person name="Ma J."/>
        </authorList>
    </citation>
    <scope>NUCLEOTIDE SEQUENCE [LARGE SCALE GENOMIC DNA]</scope>
    <source>
        <strain evidence="12">CGMCC 4.7466</strain>
    </source>
</reference>
<dbReference type="PANTHER" id="PTHR48020">
    <property type="entry name" value="PROTON MYO-INOSITOL COTRANSPORTER"/>
    <property type="match status" value="1"/>
</dbReference>
<dbReference type="CDD" id="cd17359">
    <property type="entry name" value="MFS_XylE_like"/>
    <property type="match status" value="1"/>
</dbReference>
<dbReference type="InterPro" id="IPR050814">
    <property type="entry name" value="Myo-inositol_Transporter"/>
</dbReference>
<keyword evidence="4" id="KW-1003">Cell membrane</keyword>
<evidence type="ECO:0000256" key="1">
    <source>
        <dbReference type="ARBA" id="ARBA00004651"/>
    </source>
</evidence>
<dbReference type="PROSITE" id="PS00217">
    <property type="entry name" value="SUGAR_TRANSPORT_2"/>
    <property type="match status" value="1"/>
</dbReference>
<keyword evidence="3 8" id="KW-0813">Transport</keyword>
<evidence type="ECO:0000256" key="3">
    <source>
        <dbReference type="ARBA" id="ARBA00022448"/>
    </source>
</evidence>
<evidence type="ECO:0000256" key="8">
    <source>
        <dbReference type="RuleBase" id="RU003346"/>
    </source>
</evidence>
<protein>
    <submittedName>
        <fullName evidence="11">Sugar porter family MFS transporter</fullName>
    </submittedName>
</protein>
<dbReference type="InterPro" id="IPR003663">
    <property type="entry name" value="Sugar/inositol_transpt"/>
</dbReference>
<comment type="subcellular location">
    <subcellularLocation>
        <location evidence="1">Cell membrane</location>
        <topology evidence="1">Multi-pass membrane protein</topology>
    </subcellularLocation>
</comment>
<feature type="transmembrane region" description="Helical" evidence="9">
    <location>
        <begin position="148"/>
        <end position="167"/>
    </location>
</feature>
<proteinExistence type="inferred from homology"/>
<evidence type="ECO:0000256" key="6">
    <source>
        <dbReference type="ARBA" id="ARBA00022989"/>
    </source>
</evidence>
<dbReference type="PROSITE" id="PS00216">
    <property type="entry name" value="SUGAR_TRANSPORT_1"/>
    <property type="match status" value="2"/>
</dbReference>
<feature type="transmembrane region" description="Helical" evidence="9">
    <location>
        <begin position="91"/>
        <end position="109"/>
    </location>
</feature>
<dbReference type="SUPFAM" id="SSF103473">
    <property type="entry name" value="MFS general substrate transporter"/>
    <property type="match status" value="1"/>
</dbReference>
<feature type="transmembrane region" description="Helical" evidence="9">
    <location>
        <begin position="263"/>
        <end position="286"/>
    </location>
</feature>
<evidence type="ECO:0000256" key="4">
    <source>
        <dbReference type="ARBA" id="ARBA00022475"/>
    </source>
</evidence>
<dbReference type="InterPro" id="IPR047984">
    <property type="entry name" value="XylE-like"/>
</dbReference>
<comment type="caution">
    <text evidence="11">The sequence shown here is derived from an EMBL/GenBank/DDBJ whole genome shotgun (WGS) entry which is preliminary data.</text>
</comment>
<dbReference type="RefSeq" id="WP_377064383.1">
    <property type="nucleotide sequence ID" value="NZ_JBHSJJ010000005.1"/>
</dbReference>
<keyword evidence="5 9" id="KW-0812">Transmembrane</keyword>
<feature type="transmembrane region" description="Helical" evidence="9">
    <location>
        <begin position="331"/>
        <end position="352"/>
    </location>
</feature>
<evidence type="ECO:0000256" key="5">
    <source>
        <dbReference type="ARBA" id="ARBA00022692"/>
    </source>
</evidence>
<evidence type="ECO:0000256" key="9">
    <source>
        <dbReference type="SAM" id="Phobius"/>
    </source>
</evidence>
<evidence type="ECO:0000256" key="2">
    <source>
        <dbReference type="ARBA" id="ARBA00010992"/>
    </source>
</evidence>
<dbReference type="EMBL" id="JBHSJJ010000005">
    <property type="protein sequence ID" value="MFC4872197.1"/>
    <property type="molecule type" value="Genomic_DNA"/>
</dbReference>
<feature type="transmembrane region" description="Helical" evidence="9">
    <location>
        <begin position="306"/>
        <end position="324"/>
    </location>
</feature>
<feature type="transmembrane region" description="Helical" evidence="9">
    <location>
        <begin position="187"/>
        <end position="206"/>
    </location>
</feature>
<evidence type="ECO:0000256" key="7">
    <source>
        <dbReference type="ARBA" id="ARBA00023136"/>
    </source>
</evidence>
<keyword evidence="6 9" id="KW-1133">Transmembrane helix</keyword>
<accession>A0ABV9T0H5</accession>
<dbReference type="InterPro" id="IPR005828">
    <property type="entry name" value="MFS_sugar_transport-like"/>
</dbReference>
<keyword evidence="12" id="KW-1185">Reference proteome</keyword>
<keyword evidence="7 9" id="KW-0472">Membrane</keyword>
<comment type="similarity">
    <text evidence="2 8">Belongs to the major facilitator superfamily. Sugar transporter (TC 2.A.1.1) family.</text>
</comment>
<evidence type="ECO:0000313" key="12">
    <source>
        <dbReference type="Proteomes" id="UP001595818"/>
    </source>
</evidence>
<dbReference type="InterPro" id="IPR036259">
    <property type="entry name" value="MFS_trans_sf"/>
</dbReference>
<dbReference type="InterPro" id="IPR020846">
    <property type="entry name" value="MFS_dom"/>
</dbReference>
<dbReference type="PROSITE" id="PS50850">
    <property type="entry name" value="MFS"/>
    <property type="match status" value="1"/>
</dbReference>
<feature type="transmembrane region" description="Helical" evidence="9">
    <location>
        <begin position="425"/>
        <end position="445"/>
    </location>
</feature>
<feature type="transmembrane region" description="Helical" evidence="9">
    <location>
        <begin position="62"/>
        <end position="82"/>
    </location>
</feature>
<dbReference type="Pfam" id="PF00083">
    <property type="entry name" value="Sugar_tr"/>
    <property type="match status" value="1"/>
</dbReference>
<dbReference type="Proteomes" id="UP001595818">
    <property type="component" value="Unassembled WGS sequence"/>
</dbReference>
<feature type="transmembrane region" description="Helical" evidence="9">
    <location>
        <begin position="358"/>
        <end position="382"/>
    </location>
</feature>
<organism evidence="11 12">
    <name type="scientific">Negadavirga shengliensis</name>
    <dbReference type="NCBI Taxonomy" id="1389218"/>
    <lineage>
        <taxon>Bacteria</taxon>
        <taxon>Pseudomonadati</taxon>
        <taxon>Bacteroidota</taxon>
        <taxon>Cytophagia</taxon>
        <taxon>Cytophagales</taxon>
        <taxon>Cyclobacteriaceae</taxon>
        <taxon>Negadavirga</taxon>
    </lineage>
</organism>
<evidence type="ECO:0000259" key="10">
    <source>
        <dbReference type="PROSITE" id="PS50850"/>
    </source>
</evidence>
<feature type="transmembrane region" description="Helical" evidence="9">
    <location>
        <begin position="115"/>
        <end position="136"/>
    </location>
</feature>
<feature type="domain" description="Major facilitator superfamily (MFS) profile" evidence="10">
    <location>
        <begin position="25"/>
        <end position="449"/>
    </location>
</feature>
<dbReference type="Gene3D" id="1.20.1250.20">
    <property type="entry name" value="MFS general substrate transporter like domains"/>
    <property type="match status" value="2"/>
</dbReference>
<sequence length="464" mass="50364">MKIEEAKAPESTASKKTRFKFVIMVSSVAAFGGLLFGYDTAVIAGAIGFLQTKFGLSATMTGWAASSAIWGCILGVVSAGYMSDAVGRKKVLILSAILFAVSAVGSAIPNNLTQFVMARFIGGIGVGAASILSPLYIAEIAPADKRGFLVTLYQLAIVIGINLIYFINLKIAGLGDEAWNVEYGWRYMLGSEVIPASLFFFMLLFVPESPRWLASKGKTQPALAILERVNGKEQSLKVLKDIHDALKEEKGTIKELFSRGLRAALVVGVVLALFSQITGINAIIYYAPEILKSIGLGRDTALMQTVIVGVTNTLFTFVAIAFIDKLGRRTLLMWGVSGMIICLFAIGTLFYLNWSSGPWLLIFIIGFIASFASSLGPIPWVMISEIFPTKTRGIAMSFATVILWIGVVLITQLTPMMLEGMGGAFTFYIFMINAVVLLVFTYRLIPETKGKTLEEIEKSWKKNG</sequence>
<feature type="transmembrane region" description="Helical" evidence="9">
    <location>
        <begin position="21"/>
        <end position="50"/>
    </location>
</feature>
<dbReference type="NCBIfam" id="TIGR00879">
    <property type="entry name" value="SP"/>
    <property type="match status" value="1"/>
</dbReference>
<dbReference type="InterPro" id="IPR005829">
    <property type="entry name" value="Sugar_transporter_CS"/>
</dbReference>
<dbReference type="PRINTS" id="PR00171">
    <property type="entry name" value="SUGRTRNSPORT"/>
</dbReference>